<organism evidence="2 3">
    <name type="scientific">Hemibagrus wyckioides</name>
    <dbReference type="NCBI Taxonomy" id="337641"/>
    <lineage>
        <taxon>Eukaryota</taxon>
        <taxon>Metazoa</taxon>
        <taxon>Chordata</taxon>
        <taxon>Craniata</taxon>
        <taxon>Vertebrata</taxon>
        <taxon>Euteleostomi</taxon>
        <taxon>Actinopterygii</taxon>
        <taxon>Neopterygii</taxon>
        <taxon>Teleostei</taxon>
        <taxon>Ostariophysi</taxon>
        <taxon>Siluriformes</taxon>
        <taxon>Bagridae</taxon>
        <taxon>Hemibagrus</taxon>
    </lineage>
</organism>
<dbReference type="Proteomes" id="UP000824219">
    <property type="component" value="Linkage Group LG09"/>
</dbReference>
<accession>A0A9D3SKL1</accession>
<feature type="region of interest" description="Disordered" evidence="1">
    <location>
        <begin position="1"/>
        <end position="23"/>
    </location>
</feature>
<keyword evidence="3" id="KW-1185">Reference proteome</keyword>
<sequence length="110" mass="11877">MTGSRKKTGSYNKAASVTHLRRPSQIHHRLAGRVLRCDEEQSGRVLIKQRQRLHPYPLDAESSCQMPGTIVTSARLGRPGGTFPPAAGGQAPAIATDPLSDGETARQAEY</sequence>
<evidence type="ECO:0000256" key="1">
    <source>
        <dbReference type="SAM" id="MobiDB-lite"/>
    </source>
</evidence>
<proteinExistence type="predicted"/>
<name>A0A9D3SKL1_9TELE</name>
<feature type="region of interest" description="Disordered" evidence="1">
    <location>
        <begin position="76"/>
        <end position="110"/>
    </location>
</feature>
<comment type="caution">
    <text evidence="2">The sequence shown here is derived from an EMBL/GenBank/DDBJ whole genome shotgun (WGS) entry which is preliminary data.</text>
</comment>
<protein>
    <submittedName>
        <fullName evidence="2">Uncharacterized protein</fullName>
    </submittedName>
</protein>
<evidence type="ECO:0000313" key="2">
    <source>
        <dbReference type="EMBL" id="KAG7328071.1"/>
    </source>
</evidence>
<dbReference type="EMBL" id="JAHKSW010000009">
    <property type="protein sequence ID" value="KAG7328071.1"/>
    <property type="molecule type" value="Genomic_DNA"/>
</dbReference>
<reference evidence="2 3" key="1">
    <citation type="submission" date="2021-06" db="EMBL/GenBank/DDBJ databases">
        <title>Chromosome-level genome assembly of the red-tail catfish (Hemibagrus wyckioides).</title>
        <authorList>
            <person name="Shao F."/>
        </authorList>
    </citation>
    <scope>NUCLEOTIDE SEQUENCE [LARGE SCALE GENOMIC DNA]</scope>
    <source>
        <strain evidence="2">EC202008001</strain>
        <tissue evidence="2">Blood</tissue>
    </source>
</reference>
<dbReference type="AlphaFoldDB" id="A0A9D3SKL1"/>
<feature type="compositionally biased region" description="Low complexity" evidence="1">
    <location>
        <begin position="81"/>
        <end position="95"/>
    </location>
</feature>
<evidence type="ECO:0000313" key="3">
    <source>
        <dbReference type="Proteomes" id="UP000824219"/>
    </source>
</evidence>
<gene>
    <name evidence="2" type="ORF">KOW79_008015</name>
</gene>